<gene>
    <name evidence="1" type="ORF">KOW79_010200</name>
</gene>
<reference evidence="1 2" key="1">
    <citation type="submission" date="2021-06" db="EMBL/GenBank/DDBJ databases">
        <title>Chromosome-level genome assembly of the red-tail catfish (Hemibagrus wyckioides).</title>
        <authorList>
            <person name="Shao F."/>
        </authorList>
    </citation>
    <scope>NUCLEOTIDE SEQUENCE [LARGE SCALE GENOMIC DNA]</scope>
    <source>
        <strain evidence="1">EC202008001</strain>
        <tissue evidence="1">Blood</tissue>
    </source>
</reference>
<organism evidence="1 2">
    <name type="scientific">Hemibagrus wyckioides</name>
    <dbReference type="NCBI Taxonomy" id="337641"/>
    <lineage>
        <taxon>Eukaryota</taxon>
        <taxon>Metazoa</taxon>
        <taxon>Chordata</taxon>
        <taxon>Craniata</taxon>
        <taxon>Vertebrata</taxon>
        <taxon>Euteleostomi</taxon>
        <taxon>Actinopterygii</taxon>
        <taxon>Neopterygii</taxon>
        <taxon>Teleostei</taxon>
        <taxon>Ostariophysi</taxon>
        <taxon>Siluriformes</taxon>
        <taxon>Bagridae</taxon>
        <taxon>Hemibagrus</taxon>
    </lineage>
</organism>
<proteinExistence type="predicted"/>
<dbReference type="EMBL" id="JAHKSW010000011">
    <property type="protein sequence ID" value="KAG7326799.1"/>
    <property type="molecule type" value="Genomic_DNA"/>
</dbReference>
<protein>
    <submittedName>
        <fullName evidence="1">Uncharacterized protein</fullName>
    </submittedName>
</protein>
<accession>A0A9D3NQR2</accession>
<comment type="caution">
    <text evidence="1">The sequence shown here is derived from an EMBL/GenBank/DDBJ whole genome shotgun (WGS) entry which is preliminary data.</text>
</comment>
<name>A0A9D3NQR2_9TELE</name>
<keyword evidence="2" id="KW-1185">Reference proteome</keyword>
<sequence length="83" mass="9599">MRRSSFHPVYLIDITDHALFLYSTEPCRLCLKRKSSLSAPCQLTLTTSYSMSNRIKSSPFVTTEILTIVITQRRKLSLTFWTP</sequence>
<evidence type="ECO:0000313" key="2">
    <source>
        <dbReference type="Proteomes" id="UP000824219"/>
    </source>
</evidence>
<evidence type="ECO:0000313" key="1">
    <source>
        <dbReference type="EMBL" id="KAG7326799.1"/>
    </source>
</evidence>
<dbReference type="Proteomes" id="UP000824219">
    <property type="component" value="Linkage Group LG11"/>
</dbReference>
<dbReference type="AlphaFoldDB" id="A0A9D3NQR2"/>